<feature type="compositionally biased region" description="Basic residues" evidence="1">
    <location>
        <begin position="36"/>
        <end position="54"/>
    </location>
</feature>
<name>A0A9Q1F5I9_SYNKA</name>
<feature type="region of interest" description="Disordered" evidence="1">
    <location>
        <begin position="26"/>
        <end position="54"/>
    </location>
</feature>
<dbReference type="Proteomes" id="UP001152622">
    <property type="component" value="Chromosome 8"/>
</dbReference>
<keyword evidence="3" id="KW-1185">Reference proteome</keyword>
<protein>
    <submittedName>
        <fullName evidence="2">Uncharacterized protein</fullName>
    </submittedName>
</protein>
<evidence type="ECO:0000313" key="3">
    <source>
        <dbReference type="Proteomes" id="UP001152622"/>
    </source>
</evidence>
<evidence type="ECO:0000256" key="1">
    <source>
        <dbReference type="SAM" id="MobiDB-lite"/>
    </source>
</evidence>
<dbReference type="EMBL" id="JAINUF010000008">
    <property type="protein sequence ID" value="KAJ8351602.1"/>
    <property type="molecule type" value="Genomic_DNA"/>
</dbReference>
<accession>A0A9Q1F5I9</accession>
<dbReference type="AlphaFoldDB" id="A0A9Q1F5I9"/>
<organism evidence="2 3">
    <name type="scientific">Synaphobranchus kaupii</name>
    <name type="common">Kaup's arrowtooth eel</name>
    <dbReference type="NCBI Taxonomy" id="118154"/>
    <lineage>
        <taxon>Eukaryota</taxon>
        <taxon>Metazoa</taxon>
        <taxon>Chordata</taxon>
        <taxon>Craniata</taxon>
        <taxon>Vertebrata</taxon>
        <taxon>Euteleostomi</taxon>
        <taxon>Actinopterygii</taxon>
        <taxon>Neopterygii</taxon>
        <taxon>Teleostei</taxon>
        <taxon>Anguilliformes</taxon>
        <taxon>Synaphobranchidae</taxon>
        <taxon>Synaphobranchus</taxon>
    </lineage>
</organism>
<sequence length="75" mass="8569">MASCSELDPVALFLFGCSGLRRRPAGRAEEPAGLKPHLKRTHFPTARRRPPPAKRHNFRLRKLATFPMTERLFNS</sequence>
<comment type="caution">
    <text evidence="2">The sequence shown here is derived from an EMBL/GenBank/DDBJ whole genome shotgun (WGS) entry which is preliminary data.</text>
</comment>
<reference evidence="2" key="1">
    <citation type="journal article" date="2023" name="Science">
        <title>Genome structures resolve the early diversification of teleost fishes.</title>
        <authorList>
            <person name="Parey E."/>
            <person name="Louis A."/>
            <person name="Montfort J."/>
            <person name="Bouchez O."/>
            <person name="Roques C."/>
            <person name="Iampietro C."/>
            <person name="Lluch J."/>
            <person name="Castinel A."/>
            <person name="Donnadieu C."/>
            <person name="Desvignes T."/>
            <person name="Floi Bucao C."/>
            <person name="Jouanno E."/>
            <person name="Wen M."/>
            <person name="Mejri S."/>
            <person name="Dirks R."/>
            <person name="Jansen H."/>
            <person name="Henkel C."/>
            <person name="Chen W.J."/>
            <person name="Zahm M."/>
            <person name="Cabau C."/>
            <person name="Klopp C."/>
            <person name="Thompson A.W."/>
            <person name="Robinson-Rechavi M."/>
            <person name="Braasch I."/>
            <person name="Lecointre G."/>
            <person name="Bobe J."/>
            <person name="Postlethwait J.H."/>
            <person name="Berthelot C."/>
            <person name="Roest Crollius H."/>
            <person name="Guiguen Y."/>
        </authorList>
    </citation>
    <scope>NUCLEOTIDE SEQUENCE</scope>
    <source>
        <strain evidence="2">WJC10195</strain>
    </source>
</reference>
<proteinExistence type="predicted"/>
<gene>
    <name evidence="2" type="ORF">SKAU_G00230780</name>
</gene>
<evidence type="ECO:0000313" key="2">
    <source>
        <dbReference type="EMBL" id="KAJ8351602.1"/>
    </source>
</evidence>